<keyword evidence="6" id="KW-0030">Aminoacyl-tRNA synthetase</keyword>
<keyword evidence="4" id="KW-0547">Nucleotide-binding</keyword>
<dbReference type="Pfam" id="PF00587">
    <property type="entry name" value="tRNA-synt_2b"/>
    <property type="match status" value="1"/>
</dbReference>
<dbReference type="SUPFAM" id="SSF55681">
    <property type="entry name" value="Class II aaRS and biotin synthetases"/>
    <property type="match status" value="1"/>
</dbReference>
<evidence type="ECO:0000256" key="8">
    <source>
        <dbReference type="PIRSR" id="PIRSR001529-1"/>
    </source>
</evidence>
<dbReference type="STRING" id="947166.A0A1D1UPN0"/>
<keyword evidence="11" id="KW-1185">Reference proteome</keyword>
<dbReference type="PIRSF" id="PIRSF001529">
    <property type="entry name" value="Ser-tRNA-synth_IIa"/>
    <property type="match status" value="1"/>
</dbReference>
<keyword evidence="5" id="KW-0067">ATP-binding</keyword>
<dbReference type="InterPro" id="IPR006195">
    <property type="entry name" value="aa-tRNA-synth_II"/>
</dbReference>
<sequence length="534" mass="61166">MRAVWIWTRLSRWNAVSTIPRASDYAILPKHSFHTSSLFLKTKEKDRTVFQTTDFIPPRTALFVSGSSSQFATFVVDPHFDFDERFADLDNYQQEITLRQLSFDLHKCSALWTRLQELWKRRAELETRRKQSVENFSKPSDVDEESKLKGRLLRGEIKQLNKDIAEIEIDTITTLLKLPVRLHKYVPMGNNPFVSFDTTADQEVQFMECSKLNSNSVNAANRVARREKVRVEAHDVNKALQQSRLVEYTDEAPRGYFLRGQAAELELKLLNYGRSFLEEKGYSGISGPHLYRSVVVEGTGFISDDHDDVSATTGSLINVKPNQPFLIDTVDTRGSLFRSLFLTNSTVNLYAAHFTNCEAAENILPIRLHSSSRVYRAVSNKGLEEEEDEKYCRIFRPSQTHTVSFCTAFTDAETTEEYLTETLELFKSFYLSLGLRFRLVSLPASKLGISEALRYELKVWSPLLSEFVPCGHIAFHDDFVSKRLRCHVDKPEQNKFLRFFTGSLLDLTPFVACCIDGSEGGIFEHIRRNPACVL</sequence>
<dbReference type="PROSITE" id="PS50862">
    <property type="entry name" value="AA_TRNA_LIGASE_II"/>
    <property type="match status" value="1"/>
</dbReference>
<gene>
    <name evidence="10" type="primary">RvY_02144-1</name>
    <name evidence="10" type="synonym">RvY_02144.1</name>
    <name evidence="10" type="ORF">RvY_02144</name>
</gene>
<dbReference type="SUPFAM" id="SSF46589">
    <property type="entry name" value="tRNA-binding arm"/>
    <property type="match status" value="1"/>
</dbReference>
<dbReference type="Proteomes" id="UP000186922">
    <property type="component" value="Unassembled WGS sequence"/>
</dbReference>
<dbReference type="InterPro" id="IPR002317">
    <property type="entry name" value="Ser-tRNA-ligase_type_1"/>
</dbReference>
<dbReference type="GO" id="GO:0004828">
    <property type="term" value="F:serine-tRNA ligase activity"/>
    <property type="evidence" value="ECO:0007669"/>
    <property type="project" value="UniProtKB-EC"/>
</dbReference>
<dbReference type="GO" id="GO:0005524">
    <property type="term" value="F:ATP binding"/>
    <property type="evidence" value="ECO:0007669"/>
    <property type="project" value="UniProtKB-KW"/>
</dbReference>
<dbReference type="InterPro" id="IPR002314">
    <property type="entry name" value="aa-tRNA-synt_IIb"/>
</dbReference>
<evidence type="ECO:0000256" key="5">
    <source>
        <dbReference type="ARBA" id="ARBA00022840"/>
    </source>
</evidence>
<evidence type="ECO:0000313" key="10">
    <source>
        <dbReference type="EMBL" id="GAU89612.1"/>
    </source>
</evidence>
<accession>A0A1D1UPN0</accession>
<feature type="domain" description="Aminoacyl-transfer RNA synthetases class-II family profile" evidence="9">
    <location>
        <begin position="274"/>
        <end position="499"/>
    </location>
</feature>
<organism evidence="10 11">
    <name type="scientific">Ramazzottius varieornatus</name>
    <name type="common">Water bear</name>
    <name type="synonym">Tardigrade</name>
    <dbReference type="NCBI Taxonomy" id="947166"/>
    <lineage>
        <taxon>Eukaryota</taxon>
        <taxon>Metazoa</taxon>
        <taxon>Ecdysozoa</taxon>
        <taxon>Tardigrada</taxon>
        <taxon>Eutardigrada</taxon>
        <taxon>Parachela</taxon>
        <taxon>Hypsibioidea</taxon>
        <taxon>Ramazzottiidae</taxon>
        <taxon>Ramazzottius</taxon>
    </lineage>
</organism>
<proteinExistence type="inferred from homology"/>
<evidence type="ECO:0000313" key="11">
    <source>
        <dbReference type="Proteomes" id="UP000186922"/>
    </source>
</evidence>
<dbReference type="InterPro" id="IPR045864">
    <property type="entry name" value="aa-tRNA-synth_II/BPL/LPL"/>
</dbReference>
<dbReference type="EC" id="6.1.1.11" evidence="2"/>
<dbReference type="AlphaFoldDB" id="A0A1D1UPN0"/>
<evidence type="ECO:0000256" key="2">
    <source>
        <dbReference type="ARBA" id="ARBA00012840"/>
    </source>
</evidence>
<dbReference type="Gene3D" id="3.30.930.10">
    <property type="entry name" value="Bira Bifunctional Protein, Domain 2"/>
    <property type="match status" value="1"/>
</dbReference>
<dbReference type="InterPro" id="IPR010978">
    <property type="entry name" value="tRNA-bd_arm"/>
</dbReference>
<feature type="binding site" evidence="8">
    <location>
        <position position="376"/>
    </location>
    <ligand>
        <name>L-serine</name>
        <dbReference type="ChEBI" id="CHEBI:33384"/>
    </ligand>
</feature>
<reference evidence="10 11" key="1">
    <citation type="journal article" date="2016" name="Nat. Commun.">
        <title>Extremotolerant tardigrade genome and improved radiotolerance of human cultured cells by tardigrade-unique protein.</title>
        <authorList>
            <person name="Hashimoto T."/>
            <person name="Horikawa D.D."/>
            <person name="Saito Y."/>
            <person name="Kuwahara H."/>
            <person name="Kozuka-Hata H."/>
            <person name="Shin-I T."/>
            <person name="Minakuchi Y."/>
            <person name="Ohishi K."/>
            <person name="Motoyama A."/>
            <person name="Aizu T."/>
            <person name="Enomoto A."/>
            <person name="Kondo K."/>
            <person name="Tanaka S."/>
            <person name="Hara Y."/>
            <person name="Koshikawa S."/>
            <person name="Sagara H."/>
            <person name="Miura T."/>
            <person name="Yokobori S."/>
            <person name="Miyagawa K."/>
            <person name="Suzuki Y."/>
            <person name="Kubo T."/>
            <person name="Oyama M."/>
            <person name="Kohara Y."/>
            <person name="Fujiyama A."/>
            <person name="Arakawa K."/>
            <person name="Katayama T."/>
            <person name="Toyoda A."/>
            <person name="Kunieda T."/>
        </authorList>
    </citation>
    <scope>NUCLEOTIDE SEQUENCE [LARGE SCALE GENOMIC DNA]</scope>
    <source>
        <strain evidence="10 11">YOKOZUNA-1</strain>
    </source>
</reference>
<name>A0A1D1UPN0_RAMVA</name>
<dbReference type="EMBL" id="BDGG01000001">
    <property type="protein sequence ID" value="GAU89612.1"/>
    <property type="molecule type" value="Genomic_DNA"/>
</dbReference>
<evidence type="ECO:0000256" key="1">
    <source>
        <dbReference type="ARBA" id="ARBA00010728"/>
    </source>
</evidence>
<comment type="similarity">
    <text evidence="1">Belongs to the class-II aminoacyl-tRNA synthetase family. Type-1 seryl-tRNA synthetase subfamily.</text>
</comment>
<keyword evidence="3" id="KW-0436">Ligase</keyword>
<protein>
    <recommendedName>
        <fullName evidence="2">serine--tRNA ligase</fullName>
        <ecNumber evidence="2">6.1.1.11</ecNumber>
    </recommendedName>
    <alternativeName>
        <fullName evidence="7">Seryl-tRNA synthetase</fullName>
    </alternativeName>
</protein>
<evidence type="ECO:0000256" key="3">
    <source>
        <dbReference type="ARBA" id="ARBA00022598"/>
    </source>
</evidence>
<evidence type="ECO:0000256" key="7">
    <source>
        <dbReference type="ARBA" id="ARBA00031113"/>
    </source>
</evidence>
<evidence type="ECO:0000259" key="9">
    <source>
        <dbReference type="PROSITE" id="PS50862"/>
    </source>
</evidence>
<dbReference type="OrthoDB" id="24683at2759"/>
<dbReference type="GO" id="GO:0006434">
    <property type="term" value="P:seryl-tRNA aminoacylation"/>
    <property type="evidence" value="ECO:0007669"/>
    <property type="project" value="InterPro"/>
</dbReference>
<evidence type="ECO:0000256" key="4">
    <source>
        <dbReference type="ARBA" id="ARBA00022741"/>
    </source>
</evidence>
<comment type="caution">
    <text evidence="10">The sequence shown here is derived from an EMBL/GenBank/DDBJ whole genome shotgun (WGS) entry which is preliminary data.</text>
</comment>
<evidence type="ECO:0000256" key="6">
    <source>
        <dbReference type="ARBA" id="ARBA00023146"/>
    </source>
</evidence>
<dbReference type="PANTHER" id="PTHR11778">
    <property type="entry name" value="SERYL-TRNA SYNTHETASE"/>
    <property type="match status" value="1"/>
</dbReference>